<keyword evidence="1" id="KW-0812">Transmembrane</keyword>
<keyword evidence="1" id="KW-0472">Membrane</keyword>
<dbReference type="EMBL" id="CP104205">
    <property type="protein sequence ID" value="UWX55157.1"/>
    <property type="molecule type" value="Genomic_DNA"/>
</dbReference>
<reference evidence="2" key="1">
    <citation type="submission" date="2022-09" db="EMBL/GenBank/DDBJ databases">
        <title>Maribacter litopenaei sp. nov., isolated from the intestinal tract of the Pacific White Shrimp, Litopenaeus vannamei.</title>
        <authorList>
            <person name="Kim S.Y."/>
            <person name="Hwang C.Y."/>
        </authorList>
    </citation>
    <scope>NUCLEOTIDE SEQUENCE</scope>
    <source>
        <strain evidence="2">HL-LV01</strain>
    </source>
</reference>
<gene>
    <name evidence="2" type="ORF">NYZ99_00505</name>
</gene>
<feature type="transmembrane region" description="Helical" evidence="1">
    <location>
        <begin position="36"/>
        <end position="57"/>
    </location>
</feature>
<evidence type="ECO:0000256" key="1">
    <source>
        <dbReference type="SAM" id="Phobius"/>
    </source>
</evidence>
<protein>
    <submittedName>
        <fullName evidence="2">Uncharacterized protein</fullName>
    </submittedName>
</protein>
<proteinExistence type="predicted"/>
<dbReference type="Proteomes" id="UP001059209">
    <property type="component" value="Chromosome"/>
</dbReference>
<dbReference type="RefSeq" id="WP_260573009.1">
    <property type="nucleotide sequence ID" value="NZ_CP104205.1"/>
</dbReference>
<sequence>MLNFRKWEKLPQANYHVEFLIIEPKKIIMKEILEEYALIAEIISALAVIISLIFVGLQIRSNTKATQASTFHEIAALDIHILLSLGSSKESSRIISTFRTNPDALTEEEHNYGFHLFAAEIRHVENLFLQNENKMLSKKSWESRKSLVDGMVLTPGFGALLKSPNKQFFDGSFIQYAESLRKKHLEKDGDFENKN</sequence>
<keyword evidence="1" id="KW-1133">Transmembrane helix</keyword>
<keyword evidence="3" id="KW-1185">Reference proteome</keyword>
<organism evidence="2 3">
    <name type="scientific">Maribacter litopenaei</name>
    <dbReference type="NCBI Taxonomy" id="2976127"/>
    <lineage>
        <taxon>Bacteria</taxon>
        <taxon>Pseudomonadati</taxon>
        <taxon>Bacteroidota</taxon>
        <taxon>Flavobacteriia</taxon>
        <taxon>Flavobacteriales</taxon>
        <taxon>Flavobacteriaceae</taxon>
        <taxon>Maribacter</taxon>
    </lineage>
</organism>
<evidence type="ECO:0000313" key="2">
    <source>
        <dbReference type="EMBL" id="UWX55157.1"/>
    </source>
</evidence>
<name>A0ABY5Y9Z8_9FLAO</name>
<accession>A0ABY5Y9Z8</accession>
<evidence type="ECO:0000313" key="3">
    <source>
        <dbReference type="Proteomes" id="UP001059209"/>
    </source>
</evidence>